<dbReference type="SUPFAM" id="SSF56601">
    <property type="entry name" value="beta-lactamase/transpeptidase-like"/>
    <property type="match status" value="1"/>
</dbReference>
<feature type="region of interest" description="Disordered" evidence="27">
    <location>
        <begin position="1"/>
        <end position="20"/>
    </location>
</feature>
<evidence type="ECO:0000256" key="14">
    <source>
        <dbReference type="ARBA" id="ARBA00022801"/>
    </source>
</evidence>
<dbReference type="InterPro" id="IPR036950">
    <property type="entry name" value="PBP_transglycosylase"/>
</dbReference>
<keyword evidence="19 28" id="KW-0472">Membrane</keyword>
<dbReference type="EC" id="2.4.99.28" evidence="24"/>
<comment type="catalytic activity">
    <reaction evidence="25">
        <text>[GlcNAc-(1-&gt;4)-Mur2Ac(oyl-L-Ala-gamma-D-Glu-L-Lys-D-Ala-D-Ala)](n)-di-trans,octa-cis-undecaprenyl diphosphate + beta-D-GlcNAc-(1-&gt;4)-Mur2Ac(oyl-L-Ala-gamma-D-Glu-L-Lys-D-Ala-D-Ala)-di-trans,octa-cis-undecaprenyl diphosphate = [GlcNAc-(1-&gt;4)-Mur2Ac(oyl-L-Ala-gamma-D-Glu-L-Lys-D-Ala-D-Ala)](n+1)-di-trans,octa-cis-undecaprenyl diphosphate + di-trans,octa-cis-undecaprenyl diphosphate + H(+)</text>
        <dbReference type="Rhea" id="RHEA:23708"/>
        <dbReference type="Rhea" id="RHEA-COMP:9602"/>
        <dbReference type="Rhea" id="RHEA-COMP:9603"/>
        <dbReference type="ChEBI" id="CHEBI:15378"/>
        <dbReference type="ChEBI" id="CHEBI:58405"/>
        <dbReference type="ChEBI" id="CHEBI:60033"/>
        <dbReference type="ChEBI" id="CHEBI:78435"/>
        <dbReference type="EC" id="2.4.99.28"/>
    </reaction>
</comment>
<evidence type="ECO:0000256" key="6">
    <source>
        <dbReference type="ARBA" id="ARBA00012448"/>
    </source>
</evidence>
<evidence type="ECO:0000256" key="27">
    <source>
        <dbReference type="SAM" id="MobiDB-lite"/>
    </source>
</evidence>
<evidence type="ECO:0000259" key="29">
    <source>
        <dbReference type="Pfam" id="PF00905"/>
    </source>
</evidence>
<dbReference type="GO" id="GO:0009252">
    <property type="term" value="P:peptidoglycan biosynthetic process"/>
    <property type="evidence" value="ECO:0007669"/>
    <property type="project" value="UniProtKB-UniPathway"/>
</dbReference>
<evidence type="ECO:0000313" key="31">
    <source>
        <dbReference type="EMBL" id="QGZ99518.1"/>
    </source>
</evidence>
<dbReference type="InterPro" id="IPR012338">
    <property type="entry name" value="Beta-lactam/transpept-like"/>
</dbReference>
<dbReference type="Gene3D" id="1.10.3810.10">
    <property type="entry name" value="Biosynthetic peptidoglycan transglycosylase-like"/>
    <property type="match status" value="1"/>
</dbReference>
<feature type="compositionally biased region" description="Basic and acidic residues" evidence="27">
    <location>
        <begin position="756"/>
        <end position="765"/>
    </location>
</feature>
<evidence type="ECO:0000256" key="26">
    <source>
        <dbReference type="ARBA" id="ARBA00060592"/>
    </source>
</evidence>
<evidence type="ECO:0000259" key="30">
    <source>
        <dbReference type="Pfam" id="PF00912"/>
    </source>
</evidence>
<feature type="region of interest" description="Disordered" evidence="27">
    <location>
        <begin position="751"/>
        <end position="787"/>
    </location>
</feature>
<evidence type="ECO:0000256" key="21">
    <source>
        <dbReference type="ARBA" id="ARBA00023268"/>
    </source>
</evidence>
<reference evidence="31 32" key="1">
    <citation type="submission" date="2019-12" db="EMBL/GenBank/DDBJ databases">
        <title>Sequence classification of anaerobic respiratory reductive dehalogenases: First we see many, then we see few.</title>
        <authorList>
            <person name="Molenda O."/>
            <person name="Puentes Jacome L.A."/>
            <person name="Cao X."/>
            <person name="Nesbo C.L."/>
            <person name="Tang S."/>
            <person name="Morson N."/>
            <person name="Patron J."/>
            <person name="Lomheim L."/>
            <person name="Wishart D.S."/>
            <person name="Edwards E.A."/>
        </authorList>
    </citation>
    <scope>NUCLEOTIDE SEQUENCE [LARGE SCALE GENOMIC DNA]</scope>
    <source>
        <strain evidence="31 32">12DCA</strain>
    </source>
</reference>
<dbReference type="InterPro" id="IPR001460">
    <property type="entry name" value="PCN-bd_Tpept"/>
</dbReference>
<dbReference type="GO" id="GO:0005886">
    <property type="term" value="C:plasma membrane"/>
    <property type="evidence" value="ECO:0007669"/>
    <property type="project" value="UniProtKB-SubCell"/>
</dbReference>
<feature type="domain" description="Glycosyl transferase family 51" evidence="30">
    <location>
        <begin position="82"/>
        <end position="258"/>
    </location>
</feature>
<dbReference type="SUPFAM" id="SSF53955">
    <property type="entry name" value="Lysozyme-like"/>
    <property type="match status" value="1"/>
</dbReference>
<evidence type="ECO:0000256" key="25">
    <source>
        <dbReference type="ARBA" id="ARBA00049902"/>
    </source>
</evidence>
<accession>A0A857DG42</accession>
<keyword evidence="12" id="KW-0808">Transferase</keyword>
<dbReference type="InterPro" id="IPR050396">
    <property type="entry name" value="Glycosyltr_51/Transpeptidase"/>
</dbReference>
<dbReference type="PANTHER" id="PTHR32282">
    <property type="entry name" value="BINDING PROTEIN TRANSPEPTIDASE, PUTATIVE-RELATED"/>
    <property type="match status" value="1"/>
</dbReference>
<evidence type="ECO:0000256" key="19">
    <source>
        <dbReference type="ARBA" id="ARBA00023136"/>
    </source>
</evidence>
<feature type="compositionally biased region" description="Basic and acidic residues" evidence="27">
    <location>
        <begin position="7"/>
        <end position="16"/>
    </location>
</feature>
<dbReference type="InterPro" id="IPR001264">
    <property type="entry name" value="Glyco_trans_51"/>
</dbReference>
<comment type="catalytic activity">
    <reaction evidence="23">
        <text>Preferential cleavage: (Ac)2-L-Lys-D-Ala-|-D-Ala. Also transpeptidation of peptidyl-alanyl moieties that are N-acyl substituents of D-alanine.</text>
        <dbReference type="EC" id="3.4.16.4"/>
    </reaction>
</comment>
<keyword evidence="11" id="KW-0328">Glycosyltransferase</keyword>
<keyword evidence="14" id="KW-0378">Hydrolase</keyword>
<evidence type="ECO:0000256" key="10">
    <source>
        <dbReference type="ARBA" id="ARBA00022670"/>
    </source>
</evidence>
<evidence type="ECO:0000256" key="3">
    <source>
        <dbReference type="ARBA" id="ARBA00004752"/>
    </source>
</evidence>
<keyword evidence="15" id="KW-0133">Cell shape</keyword>
<proteinExistence type="inferred from homology"/>
<dbReference type="GO" id="GO:0006508">
    <property type="term" value="P:proteolysis"/>
    <property type="evidence" value="ECO:0007669"/>
    <property type="project" value="UniProtKB-KW"/>
</dbReference>
<dbReference type="UniPathway" id="UPA00219"/>
<comment type="similarity">
    <text evidence="5">In the N-terminal section; belongs to the glycosyltransferase 51 family.</text>
</comment>
<evidence type="ECO:0000256" key="8">
    <source>
        <dbReference type="ARBA" id="ARBA00022475"/>
    </source>
</evidence>
<keyword evidence="21" id="KW-0511">Multifunctional enzyme</keyword>
<evidence type="ECO:0000256" key="24">
    <source>
        <dbReference type="ARBA" id="ARBA00044770"/>
    </source>
</evidence>
<evidence type="ECO:0000256" key="12">
    <source>
        <dbReference type="ARBA" id="ARBA00022679"/>
    </source>
</evidence>
<evidence type="ECO:0000256" key="23">
    <source>
        <dbReference type="ARBA" id="ARBA00034000"/>
    </source>
</evidence>
<dbReference type="InterPro" id="IPR023346">
    <property type="entry name" value="Lysozyme-like_dom_sf"/>
</dbReference>
<evidence type="ECO:0000256" key="28">
    <source>
        <dbReference type="SAM" id="Phobius"/>
    </source>
</evidence>
<evidence type="ECO:0000256" key="20">
    <source>
        <dbReference type="ARBA" id="ARBA00023251"/>
    </source>
</evidence>
<evidence type="ECO:0000256" key="9">
    <source>
        <dbReference type="ARBA" id="ARBA00022645"/>
    </source>
</evidence>
<dbReference type="GO" id="GO:0009002">
    <property type="term" value="F:serine-type D-Ala-D-Ala carboxypeptidase activity"/>
    <property type="evidence" value="ECO:0007669"/>
    <property type="project" value="UniProtKB-EC"/>
</dbReference>
<dbReference type="Pfam" id="PF00905">
    <property type="entry name" value="Transpeptidase"/>
    <property type="match status" value="1"/>
</dbReference>
<evidence type="ECO:0000256" key="16">
    <source>
        <dbReference type="ARBA" id="ARBA00022968"/>
    </source>
</evidence>
<dbReference type="Pfam" id="PF00912">
    <property type="entry name" value="Transgly"/>
    <property type="match status" value="1"/>
</dbReference>
<comment type="subcellular location">
    <subcellularLocation>
        <location evidence="2">Cell membrane</location>
        <topology evidence="2">Single-pass type II membrane protein</topology>
    </subcellularLocation>
</comment>
<comment type="similarity">
    <text evidence="4">In the C-terminal section; belongs to the transpeptidase family.</text>
</comment>
<protein>
    <recommendedName>
        <fullName evidence="7">Penicillin-binding protein 1A</fullName>
        <ecNumber evidence="24">2.4.99.28</ecNumber>
        <ecNumber evidence="6">3.4.16.4</ecNumber>
    </recommendedName>
</protein>
<evidence type="ECO:0000256" key="7">
    <source>
        <dbReference type="ARBA" id="ARBA00018638"/>
    </source>
</evidence>
<evidence type="ECO:0000313" key="32">
    <source>
        <dbReference type="Proteomes" id="UP000430508"/>
    </source>
</evidence>
<keyword evidence="22" id="KW-0961">Cell wall biogenesis/degradation</keyword>
<keyword evidence="10" id="KW-0645">Protease</keyword>
<evidence type="ECO:0000256" key="1">
    <source>
        <dbReference type="ARBA" id="ARBA00002624"/>
    </source>
</evidence>
<dbReference type="FunFam" id="1.10.3810.10:FF:000001">
    <property type="entry name" value="Penicillin-binding protein 1A"/>
    <property type="match status" value="1"/>
</dbReference>
<dbReference type="GO" id="GO:0008658">
    <property type="term" value="F:penicillin binding"/>
    <property type="evidence" value="ECO:0007669"/>
    <property type="project" value="InterPro"/>
</dbReference>
<keyword evidence="9" id="KW-0121">Carboxypeptidase</keyword>
<evidence type="ECO:0000256" key="11">
    <source>
        <dbReference type="ARBA" id="ARBA00022676"/>
    </source>
</evidence>
<keyword evidence="8" id="KW-1003">Cell membrane</keyword>
<feature type="transmembrane region" description="Helical" evidence="28">
    <location>
        <begin position="33"/>
        <end position="54"/>
    </location>
</feature>
<evidence type="ECO:0000256" key="13">
    <source>
        <dbReference type="ARBA" id="ARBA00022692"/>
    </source>
</evidence>
<dbReference type="Gene3D" id="3.40.710.10">
    <property type="entry name" value="DD-peptidase/beta-lactamase superfamily"/>
    <property type="match status" value="1"/>
</dbReference>
<dbReference type="GO" id="GO:0030288">
    <property type="term" value="C:outer membrane-bounded periplasmic space"/>
    <property type="evidence" value="ECO:0007669"/>
    <property type="project" value="TreeGrafter"/>
</dbReference>
<dbReference type="EC" id="3.4.16.4" evidence="6"/>
<dbReference type="GO" id="GO:0008955">
    <property type="term" value="F:peptidoglycan glycosyltransferase activity"/>
    <property type="evidence" value="ECO:0007669"/>
    <property type="project" value="UniProtKB-EC"/>
</dbReference>
<dbReference type="NCBIfam" id="TIGR02074">
    <property type="entry name" value="PBP_1a_fam"/>
    <property type="match status" value="1"/>
</dbReference>
<dbReference type="PANTHER" id="PTHR32282:SF11">
    <property type="entry name" value="PENICILLIN-BINDING PROTEIN 1B"/>
    <property type="match status" value="1"/>
</dbReference>
<dbReference type="EMBL" id="CP046996">
    <property type="protein sequence ID" value="QGZ99518.1"/>
    <property type="molecule type" value="Genomic_DNA"/>
</dbReference>
<keyword evidence="16" id="KW-0735">Signal-anchor</keyword>
<dbReference type="GO" id="GO:0071555">
    <property type="term" value="P:cell wall organization"/>
    <property type="evidence" value="ECO:0007669"/>
    <property type="project" value="UniProtKB-KW"/>
</dbReference>
<evidence type="ECO:0000256" key="2">
    <source>
        <dbReference type="ARBA" id="ARBA00004401"/>
    </source>
</evidence>
<dbReference type="RefSeq" id="WP_019226885.1">
    <property type="nucleotide sequence ID" value="NZ_CP046996.1"/>
</dbReference>
<sequence length="883" mass="97330">MANNNDYHNRNADQKNRRVHPVKKKKKFFNTPYFRIPLLIIILLIVILGIYLIVAVAKTPKLDVELLTGQKQSSVVYDNEQNSIAQLHSSENRLLVDYEDIPDTVKETFIAVEDKRFYKHFGADPIRIIKSAFNNLKAGEVVEGGSTITIQLAKNAFIEDPTAQKLSRKIQEAVLALQIEHVYTKNEILTFYLNRIYLGESSFGIRTASLTYFNKELKDLNPAEIAMLAGLPQAPSGYDPYFYPEKAKARRTIVLGVMRDNGIITQADYDKYVDTPFTFVDQVKSKQKNVQMPEIATRNKQHPYFVDYVISELQAKYGFTPEQIYSGGLKIYTTVNSKIQTKAEEAFADSKNFPANSKDGTSVQGAMTVLEPDSGAIAAMVGGREYTPMGLNRAYQSKRQPGSTAKPLVVYAPALEHGGYYPGTVFDDMPVKFNNGDGTVWAPTDYDTITSGWRGLITMREAVEDSVNVYAVKLLSSLGVENGWQFAKNNLGLSLTNNDKVLSMALGTFDISTLQMASAYGTFANNGVKAEPYSVIKVLGPDGKTLVENTPSEKRVMKETTAYLMNDLLRSVVTYGTGTKARIGNWYICGKTGTTSLDPAKFGNRSGNPDAWFAGYSPKYAGVVWMGYDQTDTSHYLYKVYGGSYPASIWKQVMTVAHEGLAVQSSISRPEGLTTVKFDSKSGLLPSSLTPSEFVKSEICAADSVPTKVSDVWVQVMVDANNPNLLAPVGSMNAVSRLCLNVLGRPKDVTWPSDEAPYKAPDKYVNESGSSTSGETPPAGDSSIPQLSLSSPYYDGSSTVVQLPVSNYNSKKYTVKLYIKKPGQSYLETYVPEDGNKRTIQYRLDLFGAGAVSGTYTFWGVLMDNDSFTEGPPSNPVTLEISN</sequence>
<dbReference type="AlphaFoldDB" id="A0A857DG42"/>
<comment type="pathway">
    <text evidence="26">Glycan biosynthesis.</text>
</comment>
<gene>
    <name evidence="31" type="ORF">GQ588_02010</name>
</gene>
<evidence type="ECO:0000256" key="18">
    <source>
        <dbReference type="ARBA" id="ARBA00022989"/>
    </source>
</evidence>
<evidence type="ECO:0000256" key="15">
    <source>
        <dbReference type="ARBA" id="ARBA00022960"/>
    </source>
</evidence>
<evidence type="ECO:0000256" key="4">
    <source>
        <dbReference type="ARBA" id="ARBA00007090"/>
    </source>
</evidence>
<keyword evidence="13 28" id="KW-0812">Transmembrane</keyword>
<keyword evidence="18 28" id="KW-1133">Transmembrane helix</keyword>
<dbReference type="GO" id="GO:0046677">
    <property type="term" value="P:response to antibiotic"/>
    <property type="evidence" value="ECO:0007669"/>
    <property type="project" value="UniProtKB-KW"/>
</dbReference>
<evidence type="ECO:0000256" key="17">
    <source>
        <dbReference type="ARBA" id="ARBA00022984"/>
    </source>
</evidence>
<feature type="domain" description="Penicillin-binding protein transpeptidase" evidence="29">
    <location>
        <begin position="365"/>
        <end position="654"/>
    </location>
</feature>
<name>A0A857DG42_9FIRM</name>
<comment type="function">
    <text evidence="1">Cell wall formation. Synthesis of cross-linked peptidoglycan from the lipid intermediates. The enzyme has a penicillin-insensitive transglycosylase N-terminal domain (formation of linear glycan strands) and a penicillin-sensitive transpeptidase C-terminal domain (cross-linking of the peptide subunits).</text>
</comment>
<comment type="pathway">
    <text evidence="3">Cell wall biogenesis; peptidoglycan biosynthesis.</text>
</comment>
<dbReference type="GO" id="GO:0008360">
    <property type="term" value="P:regulation of cell shape"/>
    <property type="evidence" value="ECO:0007669"/>
    <property type="project" value="UniProtKB-KW"/>
</dbReference>
<organism evidence="31 32">
    <name type="scientific">Dehalobacter restrictus</name>
    <dbReference type="NCBI Taxonomy" id="55583"/>
    <lineage>
        <taxon>Bacteria</taxon>
        <taxon>Bacillati</taxon>
        <taxon>Bacillota</taxon>
        <taxon>Clostridia</taxon>
        <taxon>Eubacteriales</taxon>
        <taxon>Desulfitobacteriaceae</taxon>
        <taxon>Dehalobacter</taxon>
    </lineage>
</organism>
<dbReference type="Proteomes" id="UP000430508">
    <property type="component" value="Chromosome"/>
</dbReference>
<evidence type="ECO:0000256" key="22">
    <source>
        <dbReference type="ARBA" id="ARBA00023316"/>
    </source>
</evidence>
<keyword evidence="20" id="KW-0046">Antibiotic resistance</keyword>
<evidence type="ECO:0000256" key="5">
    <source>
        <dbReference type="ARBA" id="ARBA00007739"/>
    </source>
</evidence>
<keyword evidence="17" id="KW-0573">Peptidoglycan synthesis</keyword>